<name>A0A9K3PZ58_9STRA</name>
<evidence type="ECO:0000313" key="1">
    <source>
        <dbReference type="EMBL" id="KAG7365113.1"/>
    </source>
</evidence>
<gene>
    <name evidence="1" type="ORF">IV203_038316</name>
</gene>
<comment type="caution">
    <text evidence="1">The sequence shown here is derived from an EMBL/GenBank/DDBJ whole genome shotgun (WGS) entry which is preliminary data.</text>
</comment>
<organism evidence="1 2">
    <name type="scientific">Nitzschia inconspicua</name>
    <dbReference type="NCBI Taxonomy" id="303405"/>
    <lineage>
        <taxon>Eukaryota</taxon>
        <taxon>Sar</taxon>
        <taxon>Stramenopiles</taxon>
        <taxon>Ochrophyta</taxon>
        <taxon>Bacillariophyta</taxon>
        <taxon>Bacillariophyceae</taxon>
        <taxon>Bacillariophycidae</taxon>
        <taxon>Bacillariales</taxon>
        <taxon>Bacillariaceae</taxon>
        <taxon>Nitzschia</taxon>
    </lineage>
</organism>
<proteinExistence type="predicted"/>
<sequence length="120" mass="13644">MSLRQRETTSPLRSRDPSSFWIAALPLRGTSTFDIHISEMSGISVQNIDLPQPRPRSSQPTSFQLFQTWLPNGKPARTTVVVRRSHSDRQRGNLPFDGEFESGRSCFMTEAQDQAPWLLI</sequence>
<keyword evidence="2" id="KW-1185">Reference proteome</keyword>
<reference evidence="1" key="1">
    <citation type="journal article" date="2021" name="Sci. Rep.">
        <title>Diploid genomic architecture of Nitzschia inconspicua, an elite biomass production diatom.</title>
        <authorList>
            <person name="Oliver A."/>
            <person name="Podell S."/>
            <person name="Pinowska A."/>
            <person name="Traller J.C."/>
            <person name="Smith S.R."/>
            <person name="McClure R."/>
            <person name="Beliaev A."/>
            <person name="Bohutskyi P."/>
            <person name="Hill E.A."/>
            <person name="Rabines A."/>
            <person name="Zheng H."/>
            <person name="Allen L.Z."/>
            <person name="Kuo A."/>
            <person name="Grigoriev I.V."/>
            <person name="Allen A.E."/>
            <person name="Hazlebeck D."/>
            <person name="Allen E.E."/>
        </authorList>
    </citation>
    <scope>NUCLEOTIDE SEQUENCE</scope>
    <source>
        <strain evidence="1">Hildebrandi</strain>
    </source>
</reference>
<accession>A0A9K3PZ58</accession>
<dbReference type="EMBL" id="JAGRRH010000009">
    <property type="protein sequence ID" value="KAG7365113.1"/>
    <property type="molecule type" value="Genomic_DNA"/>
</dbReference>
<dbReference type="AlphaFoldDB" id="A0A9K3PZ58"/>
<evidence type="ECO:0000313" key="2">
    <source>
        <dbReference type="Proteomes" id="UP000693970"/>
    </source>
</evidence>
<reference evidence="1" key="2">
    <citation type="submission" date="2021-04" db="EMBL/GenBank/DDBJ databases">
        <authorList>
            <person name="Podell S."/>
        </authorList>
    </citation>
    <scope>NUCLEOTIDE SEQUENCE</scope>
    <source>
        <strain evidence="1">Hildebrandi</strain>
    </source>
</reference>
<protein>
    <submittedName>
        <fullName evidence="1">Uncharacterized protein</fullName>
    </submittedName>
</protein>
<dbReference type="Proteomes" id="UP000693970">
    <property type="component" value="Unassembled WGS sequence"/>
</dbReference>